<dbReference type="STRING" id="28125.HMPREF3202_01864"/>
<comment type="caution">
    <text evidence="2">The sequence shown here is derived from an EMBL/GenBank/DDBJ whole genome shotgun (WGS) entry which is preliminary data.</text>
</comment>
<dbReference type="EMBL" id="LTAG01000109">
    <property type="protein sequence ID" value="KXO15337.1"/>
    <property type="molecule type" value="Genomic_DNA"/>
</dbReference>
<accession>A0A137SSK7</accession>
<reference evidence="2 3" key="1">
    <citation type="submission" date="2016-02" db="EMBL/GenBank/DDBJ databases">
        <authorList>
            <person name="Wen L."/>
            <person name="He K."/>
            <person name="Yang H."/>
        </authorList>
    </citation>
    <scope>NUCLEOTIDE SEQUENCE [LARGE SCALE GENOMIC DNA]</scope>
    <source>
        <strain evidence="2 3">GED7880</strain>
    </source>
</reference>
<dbReference type="AlphaFoldDB" id="A0A137SSK7"/>
<evidence type="ECO:0000313" key="2">
    <source>
        <dbReference type="EMBL" id="KXO15337.1"/>
    </source>
</evidence>
<proteinExistence type="predicted"/>
<evidence type="ECO:0000313" key="3">
    <source>
        <dbReference type="Proteomes" id="UP000070093"/>
    </source>
</evidence>
<sequence length="160" mass="18766">MDMNVILELISIVVTLMCAYLGALLHRKTERIKIMEGQLSEKRYSAYAKLYDFFYEMLKNTKDNRDVCNKDMRNKLLDAKKELIMYGTDDVVFALNNYLSLFTEASTYKQLDSFLDVMVLIREDMCGKTKIDRDAILLNIMQDKKELQKFKAMELNNSEL</sequence>
<protein>
    <submittedName>
        <fullName evidence="2">Uncharacterized protein</fullName>
    </submittedName>
</protein>
<keyword evidence="1" id="KW-1133">Transmembrane helix</keyword>
<organism evidence="2 3">
    <name type="scientific">Prevotella bivia</name>
    <dbReference type="NCBI Taxonomy" id="28125"/>
    <lineage>
        <taxon>Bacteria</taxon>
        <taxon>Pseudomonadati</taxon>
        <taxon>Bacteroidota</taxon>
        <taxon>Bacteroidia</taxon>
        <taxon>Bacteroidales</taxon>
        <taxon>Prevotellaceae</taxon>
        <taxon>Prevotella</taxon>
    </lineage>
</organism>
<dbReference type="PATRIC" id="fig|28125.4.peg.1853"/>
<evidence type="ECO:0000256" key="1">
    <source>
        <dbReference type="SAM" id="Phobius"/>
    </source>
</evidence>
<keyword evidence="1" id="KW-0812">Transmembrane</keyword>
<dbReference type="Proteomes" id="UP000070093">
    <property type="component" value="Unassembled WGS sequence"/>
</dbReference>
<name>A0A137SSK7_9BACT</name>
<keyword evidence="1" id="KW-0472">Membrane</keyword>
<gene>
    <name evidence="2" type="ORF">HMPREF3202_01864</name>
</gene>
<feature type="transmembrane region" description="Helical" evidence="1">
    <location>
        <begin position="6"/>
        <end position="25"/>
    </location>
</feature>